<organism evidence="1 2">
    <name type="scientific">Streptomyces thermolineatus</name>
    <dbReference type="NCBI Taxonomy" id="44033"/>
    <lineage>
        <taxon>Bacteria</taxon>
        <taxon>Bacillati</taxon>
        <taxon>Actinomycetota</taxon>
        <taxon>Actinomycetes</taxon>
        <taxon>Kitasatosporales</taxon>
        <taxon>Streptomycetaceae</taxon>
        <taxon>Streptomyces</taxon>
    </lineage>
</organism>
<proteinExistence type="predicted"/>
<dbReference type="RefSeq" id="WP_344382938.1">
    <property type="nucleotide sequence ID" value="NZ_BAAATA010000009.1"/>
</dbReference>
<evidence type="ECO:0000313" key="1">
    <source>
        <dbReference type="EMBL" id="GAA2484827.1"/>
    </source>
</evidence>
<sequence>MARQKYDHRTNPPTPIDEDNIKAYVSDLSRKAQAAELSGNNLLANYIHHGINRELDELDEMRKP</sequence>
<dbReference type="Proteomes" id="UP001501358">
    <property type="component" value="Unassembled WGS sequence"/>
</dbReference>
<dbReference type="EMBL" id="BAAATA010000009">
    <property type="protein sequence ID" value="GAA2484827.1"/>
    <property type="molecule type" value="Genomic_DNA"/>
</dbReference>
<comment type="caution">
    <text evidence="1">The sequence shown here is derived from an EMBL/GenBank/DDBJ whole genome shotgun (WGS) entry which is preliminary data.</text>
</comment>
<name>A0ABN3LIB8_9ACTN</name>
<protein>
    <submittedName>
        <fullName evidence="1">Uncharacterized protein</fullName>
    </submittedName>
</protein>
<gene>
    <name evidence="1" type="ORF">GCM10010406_21350</name>
</gene>
<keyword evidence="2" id="KW-1185">Reference proteome</keyword>
<evidence type="ECO:0000313" key="2">
    <source>
        <dbReference type="Proteomes" id="UP001501358"/>
    </source>
</evidence>
<reference evidence="1 2" key="1">
    <citation type="journal article" date="2019" name="Int. J. Syst. Evol. Microbiol.">
        <title>The Global Catalogue of Microorganisms (GCM) 10K type strain sequencing project: providing services to taxonomists for standard genome sequencing and annotation.</title>
        <authorList>
            <consortium name="The Broad Institute Genomics Platform"/>
            <consortium name="The Broad Institute Genome Sequencing Center for Infectious Disease"/>
            <person name="Wu L."/>
            <person name="Ma J."/>
        </authorList>
    </citation>
    <scope>NUCLEOTIDE SEQUENCE [LARGE SCALE GENOMIC DNA]</scope>
    <source>
        <strain evidence="1 2">JCM 6307</strain>
    </source>
</reference>
<accession>A0ABN3LIB8</accession>